<evidence type="ECO:0000256" key="1">
    <source>
        <dbReference type="SAM" id="MobiDB-lite"/>
    </source>
</evidence>
<proteinExistence type="predicted"/>
<dbReference type="Proteomes" id="UP001141950">
    <property type="component" value="Unassembled WGS sequence"/>
</dbReference>
<gene>
    <name evidence="2" type="ORF">NQZ67_26355</name>
</gene>
<organism evidence="2 3">
    <name type="scientific">Paenibacillus soyae</name>
    <dbReference type="NCBI Taxonomy" id="2969249"/>
    <lineage>
        <taxon>Bacteria</taxon>
        <taxon>Bacillati</taxon>
        <taxon>Bacillota</taxon>
        <taxon>Bacilli</taxon>
        <taxon>Bacillales</taxon>
        <taxon>Paenibacillaceae</taxon>
        <taxon>Paenibacillus</taxon>
    </lineage>
</organism>
<feature type="region of interest" description="Disordered" evidence="1">
    <location>
        <begin position="25"/>
        <end position="80"/>
    </location>
</feature>
<comment type="caution">
    <text evidence="2">The sequence shown here is derived from an EMBL/GenBank/DDBJ whole genome shotgun (WGS) entry which is preliminary data.</text>
</comment>
<dbReference type="AlphaFoldDB" id="A0A9X2MV32"/>
<name>A0A9X2MV32_9BACL</name>
<sequence length="80" mass="7784">MAKRAYAKPEVVSSRPIVFETTISGGNNFPGLGNGVGGNPSKDQGLFPGNGGVFPGGPGNGNNGNGNGNGGGNGRGNGRK</sequence>
<protein>
    <submittedName>
        <fullName evidence="2">Uncharacterized protein</fullName>
    </submittedName>
</protein>
<keyword evidence="3" id="KW-1185">Reference proteome</keyword>
<feature type="compositionally biased region" description="Gly residues" evidence="1">
    <location>
        <begin position="48"/>
        <end position="80"/>
    </location>
</feature>
<dbReference type="RefSeq" id="WP_257451865.1">
    <property type="nucleotide sequence ID" value="NZ_JANIPJ010000026.1"/>
</dbReference>
<dbReference type="EMBL" id="JANIPJ010000026">
    <property type="protein sequence ID" value="MCR2807414.1"/>
    <property type="molecule type" value="Genomic_DNA"/>
</dbReference>
<evidence type="ECO:0000313" key="3">
    <source>
        <dbReference type="Proteomes" id="UP001141950"/>
    </source>
</evidence>
<reference evidence="2" key="1">
    <citation type="submission" date="2022-08" db="EMBL/GenBank/DDBJ databases">
        <title>The genomic sequence of strain Paenibacillus sp. SCIV0701.</title>
        <authorList>
            <person name="Zhao H."/>
        </authorList>
    </citation>
    <scope>NUCLEOTIDE SEQUENCE</scope>
    <source>
        <strain evidence="2">SCIV0701</strain>
    </source>
</reference>
<accession>A0A9X2MV32</accession>
<evidence type="ECO:0000313" key="2">
    <source>
        <dbReference type="EMBL" id="MCR2807414.1"/>
    </source>
</evidence>